<dbReference type="EMBL" id="JAGXFD010000001">
    <property type="protein sequence ID" value="MBZ9566675.1"/>
    <property type="molecule type" value="Genomic_DNA"/>
</dbReference>
<gene>
    <name evidence="2" type="ORF">KGQ91_03120</name>
</gene>
<evidence type="ECO:0000313" key="3">
    <source>
        <dbReference type="Proteomes" id="UP001319883"/>
    </source>
</evidence>
<name>A0ABS7WVP9_9GAMM</name>
<protein>
    <recommendedName>
        <fullName evidence="4">STAS domain-containing protein</fullName>
    </recommendedName>
</protein>
<comment type="caution">
    <text evidence="2">The sequence shown here is derived from an EMBL/GenBank/DDBJ whole genome shotgun (WGS) entry which is preliminary data.</text>
</comment>
<accession>A0ABS7WVP9</accession>
<keyword evidence="3" id="KW-1185">Reference proteome</keyword>
<evidence type="ECO:0000256" key="1">
    <source>
        <dbReference type="SAM" id="MobiDB-lite"/>
    </source>
</evidence>
<dbReference type="Proteomes" id="UP001319883">
    <property type="component" value="Unassembled WGS sequence"/>
</dbReference>
<reference evidence="2 3" key="1">
    <citation type="submission" date="2021-05" db="EMBL/GenBank/DDBJ databases">
        <title>Petroleum and Energy Research Collection (APPE): ex situ preservation of microbial diversity associated with the oil industry and exploitation of its biotechnological potential.</title>
        <authorList>
            <person name="Paixao C.T.M."/>
            <person name="Gomes M.B."/>
            <person name="Oliveira V.M."/>
        </authorList>
    </citation>
    <scope>NUCLEOTIDE SEQUENCE [LARGE SCALE GENOMIC DNA]</scope>
    <source>
        <strain evidence="2 3">LIT2</strain>
    </source>
</reference>
<evidence type="ECO:0008006" key="4">
    <source>
        <dbReference type="Google" id="ProtNLM"/>
    </source>
</evidence>
<sequence>MTQEHGYFGPQSRQVEPGELRAFGVTINSRHGRAGELCEMLRFVQDAATLGAAEHLRRVHFDSDSGVCHIDVDDRAPLHGSVEHRLNQAARKHLSRFTLCGANELGEVLGRQLVPQPAPEDWNAPADVATDAATTGDSDAVSATAAGEAPELR</sequence>
<organism evidence="2 3">
    <name type="scientific">Modicisalibacter tunisiensis</name>
    <dbReference type="NCBI Taxonomy" id="390637"/>
    <lineage>
        <taxon>Bacteria</taxon>
        <taxon>Pseudomonadati</taxon>
        <taxon>Pseudomonadota</taxon>
        <taxon>Gammaproteobacteria</taxon>
        <taxon>Oceanospirillales</taxon>
        <taxon>Halomonadaceae</taxon>
        <taxon>Modicisalibacter</taxon>
    </lineage>
</organism>
<feature type="compositionally biased region" description="Low complexity" evidence="1">
    <location>
        <begin position="126"/>
        <end position="147"/>
    </location>
</feature>
<feature type="region of interest" description="Disordered" evidence="1">
    <location>
        <begin position="116"/>
        <end position="153"/>
    </location>
</feature>
<dbReference type="RefSeq" id="WP_224420235.1">
    <property type="nucleotide sequence ID" value="NZ_JAGXFD010000001.1"/>
</dbReference>
<evidence type="ECO:0000313" key="2">
    <source>
        <dbReference type="EMBL" id="MBZ9566675.1"/>
    </source>
</evidence>
<proteinExistence type="predicted"/>